<evidence type="ECO:0000256" key="1">
    <source>
        <dbReference type="ARBA" id="ARBA00008591"/>
    </source>
</evidence>
<name>X1J7C6_9ZZZZ</name>
<reference evidence="2" key="1">
    <citation type="journal article" date="2014" name="Front. Microbiol.">
        <title>High frequency of phylogenetically diverse reductive dehalogenase-homologous genes in deep subseafloor sedimentary metagenomes.</title>
        <authorList>
            <person name="Kawai M."/>
            <person name="Futagami T."/>
            <person name="Toyoda A."/>
            <person name="Takaki Y."/>
            <person name="Nishi S."/>
            <person name="Hori S."/>
            <person name="Arai W."/>
            <person name="Tsubouchi T."/>
            <person name="Morono Y."/>
            <person name="Uchiyama I."/>
            <person name="Ito T."/>
            <person name="Fujiyama A."/>
            <person name="Inagaki F."/>
            <person name="Takami H."/>
        </authorList>
    </citation>
    <scope>NUCLEOTIDE SEQUENCE</scope>
    <source>
        <strain evidence="2">Expedition CK06-06</strain>
    </source>
</reference>
<sequence length="218" mass="24036">LKILRENAKAVVKTVKKFEEMIDALFSERDVKKAQTLGRQVSELETKADVGRRKFASCLSKGAFLPAFRGDLARLAEQVDNVADAAEEVTRSVLLREKLLDTLTKAERRQRKAKVIRDGLIKIAGLATRTTEVLKSSIDALASDIDTATARANEADKLEHASDIVEQSLLADVFEYEKLLDPISVLQLNNLIRGIGDISNRAEDASDVISIVAYTLRA</sequence>
<proteinExistence type="inferred from homology"/>
<protein>
    <recommendedName>
        <fullName evidence="3">DUF47 family protein</fullName>
    </recommendedName>
</protein>
<evidence type="ECO:0000313" key="2">
    <source>
        <dbReference type="EMBL" id="GAH89872.1"/>
    </source>
</evidence>
<dbReference type="InterPro" id="IPR002727">
    <property type="entry name" value="DUF47"/>
</dbReference>
<comment type="similarity">
    <text evidence="1">Belongs to the UPF0111 family.</text>
</comment>
<comment type="caution">
    <text evidence="2">The sequence shown here is derived from an EMBL/GenBank/DDBJ whole genome shotgun (WGS) entry which is preliminary data.</text>
</comment>
<evidence type="ECO:0008006" key="3">
    <source>
        <dbReference type="Google" id="ProtNLM"/>
    </source>
</evidence>
<dbReference type="InterPro" id="IPR038078">
    <property type="entry name" value="PhoU-like_sf"/>
</dbReference>
<dbReference type="Pfam" id="PF01865">
    <property type="entry name" value="PhoU_div"/>
    <property type="match status" value="1"/>
</dbReference>
<organism evidence="2">
    <name type="scientific">marine sediment metagenome</name>
    <dbReference type="NCBI Taxonomy" id="412755"/>
    <lineage>
        <taxon>unclassified sequences</taxon>
        <taxon>metagenomes</taxon>
        <taxon>ecological metagenomes</taxon>
    </lineage>
</organism>
<dbReference type="EMBL" id="BARV01002076">
    <property type="protein sequence ID" value="GAH89872.1"/>
    <property type="molecule type" value="Genomic_DNA"/>
</dbReference>
<gene>
    <name evidence="2" type="ORF">S06H3_05565</name>
</gene>
<dbReference type="AlphaFoldDB" id="X1J7C6"/>
<dbReference type="Gene3D" id="1.20.58.220">
    <property type="entry name" value="Phosphate transport system protein phou homolog 2, domain 2"/>
    <property type="match status" value="1"/>
</dbReference>
<feature type="non-terminal residue" evidence="2">
    <location>
        <position position="1"/>
    </location>
</feature>
<accession>X1J7C6</accession>
<dbReference type="PANTHER" id="PTHR36536:SF3">
    <property type="entry name" value="UPF0111 PROTEIN HI_1603"/>
    <property type="match status" value="1"/>
</dbReference>
<dbReference type="InterPro" id="IPR018445">
    <property type="entry name" value="Put_Phosphate_transp_reg"/>
</dbReference>
<dbReference type="PANTHER" id="PTHR36536">
    <property type="entry name" value="UPF0111 PROTEIN HI_1603"/>
    <property type="match status" value="1"/>
</dbReference>